<feature type="compositionally biased region" description="Basic and acidic residues" evidence="1">
    <location>
        <begin position="1100"/>
        <end position="1126"/>
    </location>
</feature>
<name>A0A9R0E189_SPOFR</name>
<feature type="compositionally biased region" description="Low complexity" evidence="1">
    <location>
        <begin position="2519"/>
        <end position="2534"/>
    </location>
</feature>
<evidence type="ECO:0000313" key="4">
    <source>
        <dbReference type="RefSeq" id="XP_050556581.1"/>
    </source>
</evidence>
<feature type="compositionally biased region" description="Polar residues" evidence="1">
    <location>
        <begin position="2073"/>
        <end position="2092"/>
    </location>
</feature>
<feature type="compositionally biased region" description="Polar residues" evidence="1">
    <location>
        <begin position="1782"/>
        <end position="1798"/>
    </location>
</feature>
<feature type="region of interest" description="Disordered" evidence="1">
    <location>
        <begin position="676"/>
        <end position="788"/>
    </location>
</feature>
<organism evidence="3 4">
    <name type="scientific">Spodoptera frugiperda</name>
    <name type="common">Fall armyworm</name>
    <dbReference type="NCBI Taxonomy" id="7108"/>
    <lineage>
        <taxon>Eukaryota</taxon>
        <taxon>Metazoa</taxon>
        <taxon>Ecdysozoa</taxon>
        <taxon>Arthropoda</taxon>
        <taxon>Hexapoda</taxon>
        <taxon>Insecta</taxon>
        <taxon>Pterygota</taxon>
        <taxon>Neoptera</taxon>
        <taxon>Endopterygota</taxon>
        <taxon>Lepidoptera</taxon>
        <taxon>Glossata</taxon>
        <taxon>Ditrysia</taxon>
        <taxon>Noctuoidea</taxon>
        <taxon>Noctuidae</taxon>
        <taxon>Amphipyrinae</taxon>
        <taxon>Spodoptera</taxon>
    </lineage>
</organism>
<feature type="region of interest" description="Disordered" evidence="1">
    <location>
        <begin position="3127"/>
        <end position="3227"/>
    </location>
</feature>
<keyword evidence="2" id="KW-0732">Signal</keyword>
<sequence>MLRGVVIICLVAFVAIDGLPNHESDNARYDSSFQANGRRHQQSRAYDEEHTSSLDVDDGRMVQTQAGSQWARNSEAESAFDVNQSVKEEFSNDGGVLRHSKSISESHDESQSSQDSSRQTSYYAATSNVGDGHQGPINHGYRPYSPSIPQPVPPIVRPLPIRQPSLTHLPNHVHHDTNLRNANEYYQDNHGHGHYGHPSDRNGNYGHNGWYVTPNGWFRRFIPQSGIHPHRHFGYQPGYQGIPNDHYNKFHKIGNPALDARNHDKTKVKYVPNGHHGSPGHTKPSLDEVLNALGYNPNKDKHDAPNKINHGMAPDINNKENDGTKVNFVNGSDETNTAKDVPVDNQGNIPEIKTPEHPTGGLDHVLSAIDYARAPKKPSNYEAETIQYVPAIVPTEYLNRPVNYDAIGIEVPESGILIPEESEEYVPTYPVRYIPVAENIPEYVIPNQRVRYYENPVPYVGSPVVLPEETGYTNERFAPDNGFVKPYTGQFHPEPTFVPEVSYSPIDDDSSKIKNPDVNEDGKPVNGDDIIIDRRYITKESTETSQETNRRSKQSSTTIIRKNVGVRPLEDDDNDDSDDVIVKTPVPVTKPSEGTNNNDKEPITPTPNDKIKKPKVPRKIPIHKNIYPPRNVIHKKTDTVPFVIGKITDEPDQPGGDKTVVRSEHDVINQNSDVPYVVERKPVNDGAKPIHIEPTYVPEVPYSPTEDNSPEKKSPTVINKTLKKNADVTPLEEENDDDIPVKKPVPVRKPSEGQNNNDKEPKTPTPNDKIKKPPVARKIPIYPPRDVIHKNTDTVPFVIGKITDEPDQPGADKTVVRSEHDVINQNSDVPYVVERKPGHNDAKPNTADGTNKPIHIEPTYVPEVSYNPTEDNSPEKKRPTMVKKIGKKNVDVTPLDDDDNDDDIPVKKPVPVRKPSEGQNNNDKEPKTPTPNDKIKKPPVARKIPIQKHIYPPRDVIHKKVDATPFVIGKITDEPDQPGGDKTVVRSEHDVINQNSDVPYVVERKPVNNDAKPKTTDGTNKPTHIEPTYVPEVPYSPTEDKSPEKKSANNDAKPKTTDDTNKPTDTEKPTPVKNANVDDKGTPENKETYTVRTPSGVILHVHEIPVDEDAAPKPKHIIDGNKDNIVKKKPLPTKPNIYPPKNDKIVDQNVHGYKPDHEIKDATTAKDEKANPTTAKPIPQIGKPIPRMPKGPDGYIVKTRQPKKLVDDATPIEDINQRPKPKEPVTPTAPIKKENNTPNTAPKKTIKEDETPDKTVKKPTPNNDSDSHSQDSNEDDDYYKIIKSFRTINTEEEESSSSHNSRTETRVQRILRHKSHKPGDKDDLNDDDDTVEGRPVNHEQTTKKPRKKFPFKVVGESNDDSEDSNSEEDYLDNDKKSPATEKPDKKQPIKPVTENNKNNPKPNDKITDKNAITTEKSVASTTTKKPDVTKEPSVKNIDKKPIKGINTPNEEKTKDTTPKPDTKEITDDKKPNIIRRKPTDKDVNNDEEFVSRTTVTEESEDSVLNNKKHNSITETEEIIKRGQKKPVNKPNKAKPDSTNNNDEGTPDTTTDKAPNAKKTDGNNKPVTKKPANEKKPDQGNNDIDKKPKNKTPTGDKKPDTKKPQDEKQLNKPDESKTEKPITTTDDKAPRNEPTKENKPDKSGTTAKPTTKDNNTDKKPNATPDTDKTSTTGKDNKPESPKKKPETVDTKNKSPDTTKPKEKGGKTPIPIIKGDMPIKKMPVRPDIIRPPVTPIDDDESSSVECESWEDWEDEDINMENEKETVDKTKEPVTKKNREENAPDSKNASPKPTTEKSVGNNDGPDTKNNEKENAAPDSKNASPKPNSSTMTEKSVEKDDDLNKNKKTPTTESNKIPDTTETPKDKQPDKPNNEKPDTGKSDKDKKPSTADSKNPEVGNDDASNKPKTATKANIPTATATTPATVTTEKTINTEKPKTGTDCDYFGNVDCEDYDDDEDSKTKVNATESPEYDADDEIIEDDDDDVDSNENDDVTEDSEETISDEDVSTEDADQGDGKKPNVEEKPNSENKPDDKSSTTTIKPDAVTTEKNKKPSESSENKDKPAESKKPVDDKKTPSNNNGKPTASTEKPTGNNKITEDKTKPSENNEKPKNNDDTPADNGKKPTKDNEKPSKNDKNPSDKNTKPADSTEKPTGDKKPAEDKKNPSENDDKPSDSDQKPTDSTEKSNGNKKPTEDDNKPNENTKKPNENNDKPADSTEKPGNQKPVDNSKKPSEDNQKPNENIKKPNENSDKPADSTEKPGNQKPVDNSKKPSEDNEKPNENTKKPNENSDKPADSTEKPTGNQKPVDNSKKPLEDNRNKNKPTDSTDKQKPLEDNKKPNQNTDKTEKPKIDNTKEPSTEVPDDGSKEDKASPEDIDSDEIDEESSEEDAIETDSENVETTTEKKPDNGQKTDKPKPESKTNDCDYFGDVDCEDYNDDDIDNVTDKQDDTTKPNETKKKPEPNNTDNDANKPTIKPNEPEPNNNDKDANKPVNQQPGSKKPSGNQNPDTSNEGKDRTDINEKPNTTPDNKPTTQKPKSIFVNCQHFGSVDCEDNTDDDQHNPDNAEDKKPDNNTGTEKPKSDKKPDTEVDKKKPESEKPGIFNPGFYTKDNVGTNKDIDDKTKSVKKPDENKEPDTKKPKADTGKSNDKKPEALDKDAKGTDKPDAKPNTETEKSPKPKSNDDNKKGSTEKPDKGTEKKPVNENPDQKPDTKTPEKDGNKDNKPNTEDGGKDKPENKEKKPVEQNPNGDETTDENKPKPKENDKKPINQNTGKIPDTQPKNDDKKPVPNTTPIDEKPTDTNTDKKPESENTDKKPDTENTDKKPDTENTDKKPKENKTDNTKPTPKDKTPDSKTTGNDKKPDNENPKKDNGDTNKKPTETPKNSNETPDTGKPDSKPTKTDKTPVTKKPDSKTTDKDANNKPTTNNDKPVTKTTTPDQPKDAKTPDNDKNKKPKDIKTKDNEKPSTDGKKPIVDNKDDTDTTEAGKDKVLDTNNKSQEKEVTIKRKVVNSMDEVLKYKDREGFTFKACDETETSEESSSTKQNKQVKLTKFIRTKKHLHKRPKTEDERPVKDKRPTKIPIYRRNNGNSDKIQQIWLTEGDRIILRRSVEDIQEKELGCLEKLFESDGTVPLDDEIVSDADDDDDGKEVSVDREDTVDRAPLEDIPDDDDSDGIVPLEEDLSSNDDEEGDGSKSNSEGKEEKSSDSGSRKASRTTPVKQSIAQRKLMVSRQ</sequence>
<feature type="compositionally biased region" description="Basic and acidic residues" evidence="1">
    <location>
        <begin position="2264"/>
        <end position="2295"/>
    </location>
</feature>
<feature type="compositionally biased region" description="Basic and acidic residues" evidence="1">
    <location>
        <begin position="45"/>
        <end position="60"/>
    </location>
</feature>
<feature type="compositionally biased region" description="Basic and acidic residues" evidence="1">
    <location>
        <begin position="1928"/>
        <end position="1937"/>
    </location>
</feature>
<feature type="compositionally biased region" description="Basic and acidic residues" evidence="1">
    <location>
        <begin position="1331"/>
        <end position="1342"/>
    </location>
</feature>
<feature type="compositionally biased region" description="Basic and acidic residues" evidence="1">
    <location>
        <begin position="833"/>
        <end position="842"/>
    </location>
</feature>
<feature type="region of interest" description="Disordered" evidence="1">
    <location>
        <begin position="1162"/>
        <end position="2997"/>
    </location>
</feature>
<feature type="compositionally biased region" description="Low complexity" evidence="1">
    <location>
        <begin position="582"/>
        <end position="591"/>
    </location>
</feature>
<feature type="compositionally biased region" description="Basic and acidic residues" evidence="1">
    <location>
        <begin position="2554"/>
        <end position="2595"/>
    </location>
</feature>
<dbReference type="RefSeq" id="XP_050556581.1">
    <property type="nucleotide sequence ID" value="XM_050700624.1"/>
</dbReference>
<feature type="compositionally biased region" description="Acidic residues" evidence="1">
    <location>
        <begin position="1357"/>
        <end position="1371"/>
    </location>
</feature>
<feature type="compositionally biased region" description="Basic and acidic residues" evidence="1">
    <location>
        <begin position="1570"/>
        <end position="1586"/>
    </location>
</feature>
<feature type="compositionally biased region" description="Basic and acidic residues" evidence="1">
    <location>
        <begin position="509"/>
        <end position="523"/>
    </location>
</feature>
<feature type="compositionally biased region" description="Basic and acidic residues" evidence="1">
    <location>
        <begin position="2935"/>
        <end position="2997"/>
    </location>
</feature>
<evidence type="ECO:0000256" key="1">
    <source>
        <dbReference type="SAM" id="MobiDB-lite"/>
    </source>
</evidence>
<feature type="compositionally biased region" description="Basic and acidic residues" evidence="1">
    <location>
        <begin position="1449"/>
        <end position="1484"/>
    </location>
</feature>
<feature type="compositionally biased region" description="Basic and acidic residues" evidence="1">
    <location>
        <begin position="2093"/>
        <end position="2181"/>
    </location>
</feature>
<feature type="compositionally biased region" description="Basic and acidic residues" evidence="1">
    <location>
        <begin position="3060"/>
        <end position="3072"/>
    </location>
</feature>
<feature type="compositionally biased region" description="Acidic residues" evidence="1">
    <location>
        <begin position="1946"/>
        <end position="1955"/>
    </location>
</feature>
<feature type="compositionally biased region" description="Basic and acidic residues" evidence="1">
    <location>
        <begin position="1372"/>
        <end position="1387"/>
    </location>
</feature>
<feature type="compositionally biased region" description="Basic and acidic residues" evidence="1">
    <location>
        <begin position="3192"/>
        <end position="3204"/>
    </location>
</feature>
<feature type="compositionally biased region" description="Low complexity" evidence="1">
    <location>
        <begin position="1902"/>
        <end position="1927"/>
    </location>
</feature>
<feature type="compositionally biased region" description="Basic and acidic residues" evidence="1">
    <location>
        <begin position="2790"/>
        <end position="2876"/>
    </location>
</feature>
<feature type="compositionally biased region" description="Basic and acidic residues" evidence="1">
    <location>
        <begin position="2750"/>
        <end position="2763"/>
    </location>
</feature>
<feature type="compositionally biased region" description="Basic and acidic residues" evidence="1">
    <location>
        <begin position="678"/>
        <end position="691"/>
    </location>
</feature>
<feature type="region of interest" description="Disordered" evidence="1">
    <location>
        <begin position="3026"/>
        <end position="3082"/>
    </location>
</feature>
<reference evidence="4" key="1">
    <citation type="submission" date="2025-08" db="UniProtKB">
        <authorList>
            <consortium name="RefSeq"/>
        </authorList>
    </citation>
    <scope>IDENTIFICATION</scope>
    <source>
        <tissue evidence="4">Whole larval tissue</tissue>
    </source>
</reference>
<protein>
    <submittedName>
        <fullName evidence="4">Titin-like</fullName>
    </submittedName>
</protein>
<feature type="compositionally biased region" description="Polar residues" evidence="1">
    <location>
        <begin position="1817"/>
        <end position="1830"/>
    </location>
</feature>
<feature type="compositionally biased region" description="Acidic residues" evidence="1">
    <location>
        <begin position="1966"/>
        <end position="2010"/>
    </location>
</feature>
<feature type="compositionally biased region" description="Polar residues" evidence="1">
    <location>
        <begin position="3209"/>
        <end position="3218"/>
    </location>
</feature>
<feature type="compositionally biased region" description="Basic and acidic residues" evidence="1">
    <location>
        <begin position="531"/>
        <end position="542"/>
    </location>
</feature>
<feature type="compositionally biased region" description="Polar residues" evidence="1">
    <location>
        <begin position="62"/>
        <end position="72"/>
    </location>
</feature>
<feature type="compositionally biased region" description="Acidic residues" evidence="1">
    <location>
        <begin position="2371"/>
        <end position="2394"/>
    </location>
</feature>
<feature type="compositionally biased region" description="Basic and acidic residues" evidence="1">
    <location>
        <begin position="2011"/>
        <end position="2032"/>
    </location>
</feature>
<feature type="compositionally biased region" description="Basic and acidic residues" evidence="1">
    <location>
        <begin position="1858"/>
        <end position="1885"/>
    </location>
</feature>
<feature type="compositionally biased region" description="Basic residues" evidence="1">
    <location>
        <begin position="3047"/>
        <end position="3059"/>
    </location>
</feature>
<dbReference type="GeneID" id="126911780"/>
<feature type="compositionally biased region" description="Basic and acidic residues" evidence="1">
    <location>
        <begin position="1424"/>
        <end position="1441"/>
    </location>
</feature>
<feature type="compositionally biased region" description="Basic and acidic residues" evidence="1">
    <location>
        <begin position="1593"/>
        <end position="1641"/>
    </location>
</feature>
<feature type="region of interest" description="Disordered" evidence="1">
    <location>
        <begin position="330"/>
        <end position="361"/>
    </location>
</feature>
<feature type="chain" id="PRO_5040184991" evidence="2">
    <location>
        <begin position="19"/>
        <end position="3227"/>
    </location>
</feature>
<feature type="compositionally biased region" description="Polar residues" evidence="1">
    <location>
        <begin position="118"/>
        <end position="129"/>
    </location>
</feature>
<feature type="compositionally biased region" description="Basic and acidic residues" evidence="1">
    <location>
        <begin position="1758"/>
        <end position="1781"/>
    </location>
</feature>
<feature type="compositionally biased region" description="Basic and acidic residues" evidence="1">
    <location>
        <begin position="2398"/>
        <end position="2420"/>
    </location>
</feature>
<feature type="compositionally biased region" description="Basic and acidic residues" evidence="1">
    <location>
        <begin position="1802"/>
        <end position="1812"/>
    </location>
</feature>
<feature type="compositionally biased region" description="Basic and acidic residues" evidence="1">
    <location>
        <begin position="3143"/>
        <end position="3158"/>
    </location>
</feature>
<feature type="compositionally biased region" description="Basic and acidic residues" evidence="1">
    <location>
        <begin position="1245"/>
        <end position="1256"/>
    </location>
</feature>
<dbReference type="OrthoDB" id="10595991at2759"/>
<feature type="compositionally biased region" description="Acidic residues" evidence="1">
    <location>
        <begin position="570"/>
        <end position="579"/>
    </location>
</feature>
<feature type="compositionally biased region" description="Basic and acidic residues" evidence="1">
    <location>
        <begin position="1649"/>
        <end position="1704"/>
    </location>
</feature>
<feature type="compositionally biased region" description="Basic and acidic residues" evidence="1">
    <location>
        <begin position="1002"/>
        <end position="1015"/>
    </location>
</feature>
<feature type="compositionally biased region" description="Basic and acidic residues" evidence="1">
    <location>
        <begin position="1038"/>
        <end position="1089"/>
    </location>
</feature>
<feature type="compositionally biased region" description="Acidic residues" evidence="1">
    <location>
        <begin position="2423"/>
        <end position="2439"/>
    </location>
</feature>
<feature type="compositionally biased region" description="Basic and acidic residues" evidence="1">
    <location>
        <begin position="2188"/>
        <end position="2215"/>
    </location>
</feature>
<feature type="compositionally biased region" description="Acidic residues" evidence="1">
    <location>
        <begin position="1734"/>
        <end position="1757"/>
    </location>
</feature>
<feature type="compositionally biased region" description="Low complexity" evidence="1">
    <location>
        <begin position="2459"/>
        <end position="2479"/>
    </location>
</feature>
<evidence type="ECO:0000313" key="3">
    <source>
        <dbReference type="Proteomes" id="UP000829999"/>
    </source>
</evidence>
<feature type="signal peptide" evidence="2">
    <location>
        <begin position="1"/>
        <end position="18"/>
    </location>
</feature>
<feature type="compositionally biased region" description="Basic and acidic residues" evidence="1">
    <location>
        <begin position="2508"/>
        <end position="2518"/>
    </location>
</feature>
<feature type="compositionally biased region" description="Polar residues" evidence="1">
    <location>
        <begin position="1536"/>
        <end position="1552"/>
    </location>
</feature>
<feature type="compositionally biased region" description="Basic and acidic residues" evidence="1">
    <location>
        <begin position="2043"/>
        <end position="2072"/>
    </location>
</feature>
<keyword evidence="3" id="KW-1185">Reference proteome</keyword>
<evidence type="ECO:0000256" key="2">
    <source>
        <dbReference type="SAM" id="SignalP"/>
    </source>
</evidence>
<feature type="compositionally biased region" description="Basic and acidic residues" evidence="1">
    <location>
        <begin position="2224"/>
        <end position="2255"/>
    </location>
</feature>
<feature type="compositionally biased region" description="Basic and acidic residues" evidence="1">
    <location>
        <begin position="2613"/>
        <end position="2739"/>
    </location>
</feature>
<feature type="compositionally biased region" description="Polar residues" evidence="1">
    <location>
        <begin position="1411"/>
        <end position="1423"/>
    </location>
</feature>
<feature type="compositionally biased region" description="Polar residues" evidence="1">
    <location>
        <begin position="2917"/>
        <end position="2934"/>
    </location>
</feature>
<dbReference type="Proteomes" id="UP000829999">
    <property type="component" value="Chromosome 19"/>
</dbReference>
<feature type="compositionally biased region" description="Acidic residues" evidence="1">
    <location>
        <begin position="3160"/>
        <end position="3185"/>
    </location>
</feature>
<feature type="compositionally biased region" description="Basic and acidic residues" evidence="1">
    <location>
        <begin position="2305"/>
        <end position="2370"/>
    </location>
</feature>
<feature type="compositionally biased region" description="Polar residues" evidence="1">
    <location>
        <begin position="2491"/>
        <end position="2507"/>
    </location>
</feature>
<feature type="compositionally biased region" description="Polar residues" evidence="1">
    <location>
        <begin position="1845"/>
        <end position="1857"/>
    </location>
</feature>
<feature type="region of interest" description="Disordered" evidence="1">
    <location>
        <begin position="800"/>
        <end position="1148"/>
    </location>
</feature>
<feature type="compositionally biased region" description="Basic and acidic residues" evidence="1">
    <location>
        <begin position="1831"/>
        <end position="1841"/>
    </location>
</feature>
<feature type="region of interest" description="Disordered" evidence="1">
    <location>
        <begin position="27"/>
        <end position="137"/>
    </location>
</feature>
<feature type="region of interest" description="Disordered" evidence="1">
    <location>
        <begin position="502"/>
        <end position="614"/>
    </location>
</feature>
<gene>
    <name evidence="4" type="primary">LOC126911780</name>
</gene>
<accession>A0A9R0E189</accession>
<feature type="compositionally biased region" description="Acidic residues" evidence="1">
    <location>
        <begin position="894"/>
        <end position="903"/>
    </location>
</feature>
<feature type="compositionally biased region" description="Basic and acidic residues" evidence="1">
    <location>
        <begin position="2886"/>
        <end position="2916"/>
    </location>
</feature>
<proteinExistence type="predicted"/>
<feature type="compositionally biased region" description="Basic and acidic residues" evidence="1">
    <location>
        <begin position="2440"/>
        <end position="2458"/>
    </location>
</feature>
<feature type="compositionally biased region" description="Acidic residues" evidence="1">
    <location>
        <begin position="3128"/>
        <end position="3142"/>
    </location>
</feature>